<dbReference type="EMBL" id="AZHW01000836">
    <property type="protein sequence ID" value="ETW96074.1"/>
    <property type="molecule type" value="Genomic_DNA"/>
</dbReference>
<gene>
    <name evidence="9" type="ORF">ETSY1_28055</name>
</gene>
<dbReference type="InterPro" id="IPR035906">
    <property type="entry name" value="MetI-like_sf"/>
</dbReference>
<feature type="transmembrane region" description="Helical" evidence="7">
    <location>
        <begin position="345"/>
        <end position="365"/>
    </location>
</feature>
<comment type="caution">
    <text evidence="9">The sequence shown here is derived from an EMBL/GenBank/DDBJ whole genome shotgun (WGS) entry which is preliminary data.</text>
</comment>
<keyword evidence="4 7" id="KW-0812">Transmembrane</keyword>
<dbReference type="PANTHER" id="PTHR30183:SF2">
    <property type="entry name" value="IRON UTILIZATION PROTEIN"/>
    <property type="match status" value="1"/>
</dbReference>
<feature type="transmembrane region" description="Helical" evidence="7">
    <location>
        <begin position="377"/>
        <end position="402"/>
    </location>
</feature>
<feature type="transmembrane region" description="Helical" evidence="7">
    <location>
        <begin position="100"/>
        <end position="119"/>
    </location>
</feature>
<evidence type="ECO:0000256" key="4">
    <source>
        <dbReference type="ARBA" id="ARBA00022692"/>
    </source>
</evidence>
<comment type="subcellular location">
    <subcellularLocation>
        <location evidence="1 7">Cell membrane</location>
        <topology evidence="1 7">Multi-pass membrane protein</topology>
    </subcellularLocation>
</comment>
<evidence type="ECO:0000256" key="3">
    <source>
        <dbReference type="ARBA" id="ARBA00022475"/>
    </source>
</evidence>
<evidence type="ECO:0000256" key="1">
    <source>
        <dbReference type="ARBA" id="ARBA00004651"/>
    </source>
</evidence>
<dbReference type="FunFam" id="1.10.3720.10:FF:000088">
    <property type="entry name" value="Iron(III) ABC transporter, permease protein"/>
    <property type="match status" value="1"/>
</dbReference>
<keyword evidence="3" id="KW-1003">Cell membrane</keyword>
<dbReference type="PROSITE" id="PS50928">
    <property type="entry name" value="ABC_TM1"/>
    <property type="match status" value="2"/>
</dbReference>
<dbReference type="GO" id="GO:0005886">
    <property type="term" value="C:plasma membrane"/>
    <property type="evidence" value="ECO:0007669"/>
    <property type="project" value="UniProtKB-SubCell"/>
</dbReference>
<reference evidence="9 10" key="1">
    <citation type="journal article" date="2014" name="Nature">
        <title>An environmental bacterial taxon with a large and distinct metabolic repertoire.</title>
        <authorList>
            <person name="Wilson M.C."/>
            <person name="Mori T."/>
            <person name="Ruckert C."/>
            <person name="Uria A.R."/>
            <person name="Helf M.J."/>
            <person name="Takada K."/>
            <person name="Gernert C."/>
            <person name="Steffens U.A."/>
            <person name="Heycke N."/>
            <person name="Schmitt S."/>
            <person name="Rinke C."/>
            <person name="Helfrich E.J."/>
            <person name="Brachmann A.O."/>
            <person name="Gurgui C."/>
            <person name="Wakimoto T."/>
            <person name="Kracht M."/>
            <person name="Crusemann M."/>
            <person name="Hentschel U."/>
            <person name="Abe I."/>
            <person name="Matsunaga S."/>
            <person name="Kalinowski J."/>
            <person name="Takeyama H."/>
            <person name="Piel J."/>
        </authorList>
    </citation>
    <scope>NUCLEOTIDE SEQUENCE [LARGE SCALE GENOMIC DNA]</scope>
    <source>
        <strain evidence="10">TSY1</strain>
    </source>
</reference>
<dbReference type="PANTHER" id="PTHR30183">
    <property type="entry name" value="MOLYBDENUM TRANSPORT SYSTEM PERMEASE PROTEIN MODB"/>
    <property type="match status" value="1"/>
</dbReference>
<evidence type="ECO:0000256" key="7">
    <source>
        <dbReference type="RuleBase" id="RU363032"/>
    </source>
</evidence>
<feature type="transmembrane region" description="Helical" evidence="7">
    <location>
        <begin position="153"/>
        <end position="176"/>
    </location>
</feature>
<name>W4LDQ3_ENTF1</name>
<feature type="transmembrane region" description="Helical" evidence="7">
    <location>
        <begin position="300"/>
        <end position="325"/>
    </location>
</feature>
<dbReference type="Pfam" id="PF00528">
    <property type="entry name" value="BPD_transp_1"/>
    <property type="match status" value="1"/>
</dbReference>
<evidence type="ECO:0000256" key="2">
    <source>
        <dbReference type="ARBA" id="ARBA00022448"/>
    </source>
</evidence>
<organism evidence="9 10">
    <name type="scientific">Entotheonella factor</name>
    <dbReference type="NCBI Taxonomy" id="1429438"/>
    <lineage>
        <taxon>Bacteria</taxon>
        <taxon>Pseudomonadati</taxon>
        <taxon>Nitrospinota/Tectimicrobiota group</taxon>
        <taxon>Candidatus Tectimicrobiota</taxon>
        <taxon>Candidatus Entotheonellia</taxon>
        <taxon>Candidatus Entotheonellales</taxon>
        <taxon>Candidatus Entotheonellaceae</taxon>
        <taxon>Candidatus Entotheonella</taxon>
    </lineage>
</organism>
<dbReference type="CDD" id="cd06261">
    <property type="entry name" value="TM_PBP2"/>
    <property type="match status" value="2"/>
</dbReference>
<feature type="transmembrane region" description="Helical" evidence="7">
    <location>
        <begin position="22"/>
        <end position="45"/>
    </location>
</feature>
<keyword evidence="2 7" id="KW-0813">Transport</keyword>
<proteinExistence type="inferred from homology"/>
<accession>W4LDQ3</accession>
<protein>
    <submittedName>
        <fullName evidence="9">Iron ABC transporter permease</fullName>
    </submittedName>
</protein>
<comment type="similarity">
    <text evidence="7">Belongs to the binding-protein-dependent transport system permease family.</text>
</comment>
<feature type="non-terminal residue" evidence="9">
    <location>
        <position position="511"/>
    </location>
</feature>
<feature type="transmembrane region" description="Helical" evidence="7">
    <location>
        <begin position="250"/>
        <end position="269"/>
    </location>
</feature>
<evidence type="ECO:0000313" key="10">
    <source>
        <dbReference type="Proteomes" id="UP000019141"/>
    </source>
</evidence>
<dbReference type="SUPFAM" id="SSF161098">
    <property type="entry name" value="MetI-like"/>
    <property type="match status" value="2"/>
</dbReference>
<feature type="domain" description="ABC transmembrane type-1" evidence="8">
    <location>
        <begin position="342"/>
        <end position="511"/>
    </location>
</feature>
<feature type="domain" description="ABC transmembrane type-1" evidence="8">
    <location>
        <begin position="64"/>
        <end position="273"/>
    </location>
</feature>
<dbReference type="Gene3D" id="1.10.3720.10">
    <property type="entry name" value="MetI-like"/>
    <property type="match status" value="2"/>
</dbReference>
<keyword evidence="6 7" id="KW-0472">Membrane</keyword>
<dbReference type="AlphaFoldDB" id="W4LDQ3"/>
<evidence type="ECO:0000256" key="5">
    <source>
        <dbReference type="ARBA" id="ARBA00022989"/>
    </source>
</evidence>
<evidence type="ECO:0000259" key="8">
    <source>
        <dbReference type="PROSITE" id="PS50928"/>
    </source>
</evidence>
<dbReference type="InterPro" id="IPR000515">
    <property type="entry name" value="MetI-like"/>
</dbReference>
<feature type="transmembrane region" description="Helical" evidence="7">
    <location>
        <begin position="422"/>
        <end position="451"/>
    </location>
</feature>
<evidence type="ECO:0000256" key="6">
    <source>
        <dbReference type="ARBA" id="ARBA00023136"/>
    </source>
</evidence>
<sequence length="511" mass="56378">MDTTLDTTPSPYRFRIAKADPWTIGAVALSALIVLPVAAVLYLAFNPTENIWPHLLSTSLPRYINNSLWLMLGVGVTVCIIGVTNAWLVTMCRFPGRQQFEWLLALPFAVPAYVIAYIYTDLLEYAGPVQALLRQVFGWQRPSDYWFPEIRSLGGATLVMSLVLYPYVYLLTRSAFLDQSPAMLDASRVMGHGPWRSFLRVSIPLARPAIAIGLALTLMETLNDFGTVDYFAVRTLTAGIYDVWLGMGNLGGAAQIAAVMLLFIALLVMTELSGRRRQRYYQADQRFKTMPTYRLRGWRMLLAMLCCVLPVVLGFLIPGMVLLTYTIESWHESWTPEFRAYATNSILLSAAAGLATLVLASVLAYGQRIRGHAIVKIAHRMASIGYAVPGAVLAIGIIIPLAKFDNTLDALMREYVGISTGLLLSGSVFALLFAYVVRFLAISLGAIEASLDKISPDMDMAARTLGHKPGKIFLLLHLPLIRGGALTAGLLVFVDCMKELPTTLILRPFNF</sequence>
<feature type="transmembrane region" description="Helical" evidence="7">
    <location>
        <begin position="197"/>
        <end position="219"/>
    </location>
</feature>
<evidence type="ECO:0000313" key="9">
    <source>
        <dbReference type="EMBL" id="ETW96074.1"/>
    </source>
</evidence>
<keyword evidence="10" id="KW-1185">Reference proteome</keyword>
<dbReference type="HOGENOM" id="CLU_021838_0_2_7"/>
<keyword evidence="5 7" id="KW-1133">Transmembrane helix</keyword>
<dbReference type="GO" id="GO:0055085">
    <property type="term" value="P:transmembrane transport"/>
    <property type="evidence" value="ECO:0007669"/>
    <property type="project" value="InterPro"/>
</dbReference>
<feature type="transmembrane region" description="Helical" evidence="7">
    <location>
        <begin position="68"/>
        <end position="88"/>
    </location>
</feature>
<dbReference type="Proteomes" id="UP000019141">
    <property type="component" value="Unassembled WGS sequence"/>
</dbReference>
<feature type="transmembrane region" description="Helical" evidence="7">
    <location>
        <begin position="472"/>
        <end position="494"/>
    </location>
</feature>